<proteinExistence type="predicted"/>
<dbReference type="RefSeq" id="WP_074445879.1">
    <property type="nucleotide sequence ID" value="NZ_FMBM01000002.1"/>
</dbReference>
<organism evidence="3 5">
    <name type="scientific">Saliniramus fredricksonii</name>
    <dbReference type="NCBI Taxonomy" id="1653334"/>
    <lineage>
        <taxon>Bacteria</taxon>
        <taxon>Pseudomonadati</taxon>
        <taxon>Pseudomonadota</taxon>
        <taxon>Alphaproteobacteria</taxon>
        <taxon>Hyphomicrobiales</taxon>
        <taxon>Salinarimonadaceae</taxon>
        <taxon>Saliniramus</taxon>
    </lineage>
</organism>
<evidence type="ECO:0000313" key="4">
    <source>
        <dbReference type="EMBL" id="SCC82375.1"/>
    </source>
</evidence>
<feature type="transmembrane region" description="Helical" evidence="1">
    <location>
        <begin position="16"/>
        <end position="36"/>
    </location>
</feature>
<reference evidence="4 6" key="2">
    <citation type="submission" date="2016-08" db="EMBL/GenBank/DDBJ databases">
        <authorList>
            <person name="Varghese N."/>
            <person name="Submissions Spin"/>
        </authorList>
    </citation>
    <scope>NUCLEOTIDE SEQUENCE [LARGE SCALE GENOMIC DNA]</scope>
    <source>
        <strain evidence="4 6">HL-109</strain>
    </source>
</reference>
<dbReference type="Proteomes" id="UP000050497">
    <property type="component" value="Unassembled WGS sequence"/>
</dbReference>
<comment type="caution">
    <text evidence="3">The sequence shown here is derived from an EMBL/GenBank/DDBJ whole genome shotgun (WGS) entry which is preliminary data.</text>
</comment>
<evidence type="ECO:0000313" key="5">
    <source>
        <dbReference type="Proteomes" id="UP000050497"/>
    </source>
</evidence>
<accession>A0A0P7X8I4</accession>
<dbReference type="AlphaFoldDB" id="A0A0P7X8I4"/>
<evidence type="ECO:0000313" key="6">
    <source>
        <dbReference type="Proteomes" id="UP000182800"/>
    </source>
</evidence>
<dbReference type="EMBL" id="LJSX01000007">
    <property type="protein sequence ID" value="KPQ11468.1"/>
    <property type="molecule type" value="Genomic_DNA"/>
</dbReference>
<protein>
    <recommendedName>
        <fullName evidence="2">DUF6460 domain-containing protein</fullName>
    </recommendedName>
</protein>
<gene>
    <name evidence="4" type="ORF">GA0071312_3366</name>
    <name evidence="3" type="ORF">HLUCCO17_06065</name>
</gene>
<reference evidence="3 5" key="1">
    <citation type="submission" date="2015-09" db="EMBL/GenBank/DDBJ databases">
        <title>Identification and resolution of microdiversity through metagenomic sequencing of parallel consortia.</title>
        <authorList>
            <person name="Nelson W.C."/>
            <person name="Romine M.F."/>
            <person name="Lindemann S.R."/>
        </authorList>
    </citation>
    <scope>NUCLEOTIDE SEQUENCE [LARGE SCALE GENOMIC DNA]</scope>
    <source>
        <strain evidence="3">HL-109</strain>
    </source>
</reference>
<dbReference type="STRING" id="1653334.GA0071312_3366"/>
<evidence type="ECO:0000313" key="3">
    <source>
        <dbReference type="EMBL" id="KPQ11468.1"/>
    </source>
</evidence>
<dbReference type="InterPro" id="IPR045594">
    <property type="entry name" value="DUF6460"/>
</dbReference>
<evidence type="ECO:0000256" key="1">
    <source>
        <dbReference type="SAM" id="Phobius"/>
    </source>
</evidence>
<sequence length="90" mass="9807">MAGGFRRVIGGSAGGVLVRLAFLSLLVGAFMAMLGLTPQRLLDNLVGMFEALWNMGFEAFGTLGMWLVYGAMIVIPIWIVVRLFAMIRGR</sequence>
<evidence type="ECO:0000259" key="2">
    <source>
        <dbReference type="Pfam" id="PF20061"/>
    </source>
</evidence>
<name>A0A0P7X8I4_9HYPH</name>
<dbReference type="EMBL" id="FMBM01000002">
    <property type="protein sequence ID" value="SCC82375.1"/>
    <property type="molecule type" value="Genomic_DNA"/>
</dbReference>
<dbReference type="Proteomes" id="UP000182800">
    <property type="component" value="Unassembled WGS sequence"/>
</dbReference>
<feature type="domain" description="DUF6460" evidence="2">
    <location>
        <begin position="52"/>
        <end position="86"/>
    </location>
</feature>
<dbReference type="OrthoDB" id="8480887at2"/>
<keyword evidence="1" id="KW-1133">Transmembrane helix</keyword>
<keyword evidence="6" id="KW-1185">Reference proteome</keyword>
<keyword evidence="1" id="KW-0472">Membrane</keyword>
<feature type="transmembrane region" description="Helical" evidence="1">
    <location>
        <begin position="63"/>
        <end position="85"/>
    </location>
</feature>
<dbReference type="Pfam" id="PF20061">
    <property type="entry name" value="DUF6460"/>
    <property type="match status" value="1"/>
</dbReference>
<keyword evidence="1" id="KW-0812">Transmembrane</keyword>